<dbReference type="Pfam" id="PF07727">
    <property type="entry name" value="RVT_2"/>
    <property type="match status" value="1"/>
</dbReference>
<comment type="caution">
    <text evidence="3">The sequence shown here is derived from an EMBL/GenBank/DDBJ whole genome shotgun (WGS) entry which is preliminary data.</text>
</comment>
<dbReference type="EMBL" id="SSTE01005687">
    <property type="protein sequence ID" value="KAA0060241.1"/>
    <property type="molecule type" value="Genomic_DNA"/>
</dbReference>
<name>A0A5D3DDM6_CUCMM</name>
<protein>
    <submittedName>
        <fullName evidence="3">Gag/pol protein</fullName>
    </submittedName>
</protein>
<accession>A0A5D3DDM6</accession>
<dbReference type="InterPro" id="IPR013103">
    <property type="entry name" value="RVT_2"/>
</dbReference>
<proteinExistence type="predicted"/>
<sequence length="144" mass="16832">MSQPEGFITQGEEQKVCKLNRSIYGVKQASRSRNIRNGVHLFKKKCPKKPQEVEDMRRIPYASVVDSLMYVKFCTKPYIYYAVGIVSRYQSNSELDQWTTVKILLKYLRSTRDYMLVYEAKDLIITGYTDSDFQTNKDSRKSTS</sequence>
<dbReference type="Proteomes" id="UP000321947">
    <property type="component" value="Unassembled WGS sequence"/>
</dbReference>
<evidence type="ECO:0000259" key="1">
    <source>
        <dbReference type="Pfam" id="PF07727"/>
    </source>
</evidence>
<reference evidence="4 5" key="1">
    <citation type="submission" date="2019-08" db="EMBL/GenBank/DDBJ databases">
        <title>Draft genome sequences of two oriental melons (Cucumis melo L. var makuwa).</title>
        <authorList>
            <person name="Kwon S.-Y."/>
        </authorList>
    </citation>
    <scope>NUCLEOTIDE SEQUENCE [LARGE SCALE GENOMIC DNA]</scope>
    <source>
        <strain evidence="5">cv. Chang Bougi</strain>
        <strain evidence="4">cv. SW 3</strain>
        <tissue evidence="3">Leaf</tissue>
    </source>
</reference>
<gene>
    <name evidence="3" type="ORF">E5676_scaffold275G00420</name>
    <name evidence="2" type="ORF">E6C27_scaffold386G00800</name>
</gene>
<dbReference type="Proteomes" id="UP000321393">
    <property type="component" value="Unassembled WGS sequence"/>
</dbReference>
<evidence type="ECO:0000313" key="3">
    <source>
        <dbReference type="EMBL" id="TYK21550.1"/>
    </source>
</evidence>
<evidence type="ECO:0000313" key="5">
    <source>
        <dbReference type="Proteomes" id="UP000321947"/>
    </source>
</evidence>
<organism evidence="3 5">
    <name type="scientific">Cucumis melo var. makuwa</name>
    <name type="common">Oriental melon</name>
    <dbReference type="NCBI Taxonomy" id="1194695"/>
    <lineage>
        <taxon>Eukaryota</taxon>
        <taxon>Viridiplantae</taxon>
        <taxon>Streptophyta</taxon>
        <taxon>Embryophyta</taxon>
        <taxon>Tracheophyta</taxon>
        <taxon>Spermatophyta</taxon>
        <taxon>Magnoliopsida</taxon>
        <taxon>eudicotyledons</taxon>
        <taxon>Gunneridae</taxon>
        <taxon>Pentapetalae</taxon>
        <taxon>rosids</taxon>
        <taxon>fabids</taxon>
        <taxon>Cucurbitales</taxon>
        <taxon>Cucurbitaceae</taxon>
        <taxon>Benincaseae</taxon>
        <taxon>Cucumis</taxon>
    </lineage>
</organism>
<evidence type="ECO:0000313" key="2">
    <source>
        <dbReference type="EMBL" id="KAA0060241.1"/>
    </source>
</evidence>
<feature type="domain" description="Reverse transcriptase Ty1/copia-type" evidence="1">
    <location>
        <begin position="1"/>
        <end position="36"/>
    </location>
</feature>
<dbReference type="OrthoDB" id="1721964at2759"/>
<evidence type="ECO:0000313" key="4">
    <source>
        <dbReference type="Proteomes" id="UP000321393"/>
    </source>
</evidence>
<dbReference type="PANTHER" id="PTHR11439:SF467">
    <property type="entry name" value="INTEGRASE CATALYTIC DOMAIN-CONTAINING PROTEIN"/>
    <property type="match status" value="1"/>
</dbReference>
<dbReference type="PANTHER" id="PTHR11439">
    <property type="entry name" value="GAG-POL-RELATED RETROTRANSPOSON"/>
    <property type="match status" value="1"/>
</dbReference>
<dbReference type="AlphaFoldDB" id="A0A5D3DDM6"/>
<dbReference type="EMBL" id="SSTD01005565">
    <property type="protein sequence ID" value="TYK21550.1"/>
    <property type="molecule type" value="Genomic_DNA"/>
</dbReference>